<dbReference type="EMBL" id="BAAAVI010000121">
    <property type="protein sequence ID" value="GAA2912974.1"/>
    <property type="molecule type" value="Genomic_DNA"/>
</dbReference>
<protein>
    <recommendedName>
        <fullName evidence="3">Excalibur calcium-binding domain-containing protein</fullName>
    </recommendedName>
</protein>
<name>A0ABP6IXE9_9ACTN</name>
<comment type="caution">
    <text evidence="1">The sequence shown here is derived from an EMBL/GenBank/DDBJ whole genome shotgun (WGS) entry which is preliminary data.</text>
</comment>
<accession>A0ABP6IXE9</accession>
<evidence type="ECO:0008006" key="3">
    <source>
        <dbReference type="Google" id="ProtNLM"/>
    </source>
</evidence>
<reference evidence="2" key="1">
    <citation type="journal article" date="2019" name="Int. J. Syst. Evol. Microbiol.">
        <title>The Global Catalogue of Microorganisms (GCM) 10K type strain sequencing project: providing services to taxonomists for standard genome sequencing and annotation.</title>
        <authorList>
            <consortium name="The Broad Institute Genomics Platform"/>
            <consortium name="The Broad Institute Genome Sequencing Center for Infectious Disease"/>
            <person name="Wu L."/>
            <person name="Ma J."/>
        </authorList>
    </citation>
    <scope>NUCLEOTIDE SEQUENCE [LARGE SCALE GENOMIC DNA]</scope>
    <source>
        <strain evidence="2">JCM 6242</strain>
    </source>
</reference>
<evidence type="ECO:0000313" key="1">
    <source>
        <dbReference type="EMBL" id="GAA2912974.1"/>
    </source>
</evidence>
<gene>
    <name evidence="1" type="ORF">GCM10010517_79510</name>
</gene>
<sequence>MRTTDAPAAANARAVAAPTRLPNVDLLPRIKQTNRVKIHQGLRRPGPVCEPGAGRALFTPHSGAEKPNLARCAFLVPRARDFYADWPRAPHDRRDAGTPVCET</sequence>
<organism evidence="1 2">
    <name type="scientific">Streptosporangium fragile</name>
    <dbReference type="NCBI Taxonomy" id="46186"/>
    <lineage>
        <taxon>Bacteria</taxon>
        <taxon>Bacillati</taxon>
        <taxon>Actinomycetota</taxon>
        <taxon>Actinomycetes</taxon>
        <taxon>Streptosporangiales</taxon>
        <taxon>Streptosporangiaceae</taxon>
        <taxon>Streptosporangium</taxon>
    </lineage>
</organism>
<proteinExistence type="predicted"/>
<keyword evidence="2" id="KW-1185">Reference proteome</keyword>
<evidence type="ECO:0000313" key="2">
    <source>
        <dbReference type="Proteomes" id="UP001500831"/>
    </source>
</evidence>
<dbReference type="Proteomes" id="UP001500831">
    <property type="component" value="Unassembled WGS sequence"/>
</dbReference>